<sequence length="190" mass="20528">MKRHPFVKSMSKSLLLEEDNFLRKEAGKARCPKGSKWEAEGSPQSLPSNSSGTKLCFSVPHVSEPCLCGCSVRTKAVLHPRPSPVSRPTSQVLPKLSVGRKQQSPPVVIFRPQLSQSSPEPKAKTKAKAQLLSWGGSRISCKGKSRKLIPMGVWPQGFLDPLAKSLPGDSLHTLSPGKGAISPARKPHPQ</sequence>
<dbReference type="GeneTree" id="ENSGT01030000234811"/>
<evidence type="ECO:0000256" key="1">
    <source>
        <dbReference type="SAM" id="MobiDB-lite"/>
    </source>
</evidence>
<reference evidence="2" key="2">
    <citation type="submission" date="2025-08" db="UniProtKB">
        <authorList>
            <consortium name="Ensembl"/>
        </authorList>
    </citation>
    <scope>IDENTIFICATION</scope>
    <source>
        <strain evidence="2">breed Abyssinian</strain>
    </source>
</reference>
<protein>
    <submittedName>
        <fullName evidence="2">Uncharacterized protein</fullName>
    </submittedName>
</protein>
<evidence type="ECO:0000313" key="2">
    <source>
        <dbReference type="Ensembl" id="ENSFCTP00005030689.1"/>
    </source>
</evidence>
<keyword evidence="3" id="KW-1185">Reference proteome</keyword>
<dbReference type="Ensembl" id="ENSFCTT00005043144.1">
    <property type="protein sequence ID" value="ENSFCTP00005030689.1"/>
    <property type="gene ID" value="ENSFCTG00005015145.1"/>
</dbReference>
<feature type="region of interest" description="Disordered" evidence="1">
    <location>
        <begin position="165"/>
        <end position="190"/>
    </location>
</feature>
<reference evidence="2" key="3">
    <citation type="submission" date="2025-09" db="UniProtKB">
        <authorList>
            <consortium name="Ensembl"/>
        </authorList>
    </citation>
    <scope>IDENTIFICATION</scope>
    <source>
        <strain evidence="2">breed Abyssinian</strain>
    </source>
</reference>
<feature type="region of interest" description="Disordered" evidence="1">
    <location>
        <begin position="79"/>
        <end position="100"/>
    </location>
</feature>
<organism evidence="2 3">
    <name type="scientific">Felis catus</name>
    <name type="common">Cat</name>
    <name type="synonym">Felis silvestris catus</name>
    <dbReference type="NCBI Taxonomy" id="9685"/>
    <lineage>
        <taxon>Eukaryota</taxon>
        <taxon>Metazoa</taxon>
        <taxon>Chordata</taxon>
        <taxon>Craniata</taxon>
        <taxon>Vertebrata</taxon>
        <taxon>Euteleostomi</taxon>
        <taxon>Mammalia</taxon>
        <taxon>Eutheria</taxon>
        <taxon>Laurasiatheria</taxon>
        <taxon>Carnivora</taxon>
        <taxon>Feliformia</taxon>
        <taxon>Felidae</taxon>
        <taxon>Felinae</taxon>
        <taxon>Felis</taxon>
    </lineage>
</organism>
<reference evidence="2 3" key="1">
    <citation type="submission" date="2021-02" db="EMBL/GenBank/DDBJ databases">
        <title>Safari Cat Assemblies.</title>
        <authorList>
            <person name="Bredemeyer K.R."/>
            <person name="Murphy W.J."/>
        </authorList>
    </citation>
    <scope>NUCLEOTIDE SEQUENCE [LARGE SCALE GENOMIC DNA]</scope>
</reference>
<proteinExistence type="predicted"/>
<name>A0ABI7Y7Z7_FELCA</name>
<feature type="region of interest" description="Disordered" evidence="1">
    <location>
        <begin position="26"/>
        <end position="50"/>
    </location>
</feature>
<accession>A0ABI7Y7Z7</accession>
<dbReference type="Proteomes" id="UP000823872">
    <property type="component" value="Chromosome B2"/>
</dbReference>
<evidence type="ECO:0000313" key="3">
    <source>
        <dbReference type="Proteomes" id="UP000823872"/>
    </source>
</evidence>